<evidence type="ECO:0008006" key="5">
    <source>
        <dbReference type="Google" id="ProtNLM"/>
    </source>
</evidence>
<dbReference type="OrthoDB" id="47375at2759"/>
<proteinExistence type="predicted"/>
<evidence type="ECO:0000256" key="2">
    <source>
        <dbReference type="SAM" id="SignalP"/>
    </source>
</evidence>
<dbReference type="AlphaFoldDB" id="A0A4R0RJJ6"/>
<feature type="region of interest" description="Disordered" evidence="1">
    <location>
        <begin position="165"/>
        <end position="186"/>
    </location>
</feature>
<comment type="caution">
    <text evidence="3">The sequence shown here is derived from an EMBL/GenBank/DDBJ whole genome shotgun (WGS) entry which is preliminary data.</text>
</comment>
<dbReference type="Proteomes" id="UP000292702">
    <property type="component" value="Unassembled WGS sequence"/>
</dbReference>
<evidence type="ECO:0000313" key="3">
    <source>
        <dbReference type="EMBL" id="TCD68581.1"/>
    </source>
</evidence>
<sequence length="414" mass="45529">MLIVLFSCSYWVAFSSMFADWLSSLAKPLQNVGMDRLKLISLDSFLKYPSSSDVVPSTDMILHPSKSTCAHGTFGLFPRVFVVSLPQRSDRREDMEMLRRTLSLNWTWVDATSANDPVVTAILDEVELLRAQTNPSSSESRASFDWPDDFSAGSREFPQTLQAHDLTSSTAKSLSGSQNTATSLPSAAPSDAVISLSIHPDDVKPPLTCANRNFISGPPYTPSLPSYMHLTRAKIACWYSHMEVIEAIGSDVGVDDECGDVALVLEDDIDMEKDIKERLHALWPSLPPQWDVVFLGHCWSNETYHPPLVTVTDPSSGIQTSLHPSYAPKCTHAYALSQAGARRLLSHLQFPPFAYSRALDQAISWLVLTGRLKSFSVVPSVVVQRKVRGSDVDAGREGLGSEWRDSLTNGVLGV</sequence>
<protein>
    <recommendedName>
        <fullName evidence="5">Glycosyltransferase family 25 protein</fullName>
    </recommendedName>
</protein>
<dbReference type="EMBL" id="RWJN01000062">
    <property type="protein sequence ID" value="TCD68581.1"/>
    <property type="molecule type" value="Genomic_DNA"/>
</dbReference>
<organism evidence="3 4">
    <name type="scientific">Steccherinum ochraceum</name>
    <dbReference type="NCBI Taxonomy" id="92696"/>
    <lineage>
        <taxon>Eukaryota</taxon>
        <taxon>Fungi</taxon>
        <taxon>Dikarya</taxon>
        <taxon>Basidiomycota</taxon>
        <taxon>Agaricomycotina</taxon>
        <taxon>Agaricomycetes</taxon>
        <taxon>Polyporales</taxon>
        <taxon>Steccherinaceae</taxon>
        <taxon>Steccherinum</taxon>
    </lineage>
</organism>
<feature type="chain" id="PRO_5020456403" description="Glycosyltransferase family 25 protein" evidence="2">
    <location>
        <begin position="16"/>
        <end position="414"/>
    </location>
</feature>
<keyword evidence="2" id="KW-0732">Signal</keyword>
<gene>
    <name evidence="3" type="ORF">EIP91_010369</name>
</gene>
<dbReference type="STRING" id="92696.A0A4R0RJJ6"/>
<accession>A0A4R0RJJ6</accession>
<evidence type="ECO:0000256" key="1">
    <source>
        <dbReference type="SAM" id="MobiDB-lite"/>
    </source>
</evidence>
<feature type="signal peptide" evidence="2">
    <location>
        <begin position="1"/>
        <end position="15"/>
    </location>
</feature>
<evidence type="ECO:0000313" key="4">
    <source>
        <dbReference type="Proteomes" id="UP000292702"/>
    </source>
</evidence>
<reference evidence="3 4" key="1">
    <citation type="submission" date="2018-11" db="EMBL/GenBank/DDBJ databases">
        <title>Genome assembly of Steccherinum ochraceum LE-BIN_3174, the white-rot fungus of the Steccherinaceae family (The Residual Polyporoid clade, Polyporales, Basidiomycota).</title>
        <authorList>
            <person name="Fedorova T.V."/>
            <person name="Glazunova O.A."/>
            <person name="Landesman E.O."/>
            <person name="Moiseenko K.V."/>
            <person name="Psurtseva N.V."/>
            <person name="Savinova O.S."/>
            <person name="Shakhova N.V."/>
            <person name="Tyazhelova T.V."/>
            <person name="Vasina D.V."/>
        </authorList>
    </citation>
    <scope>NUCLEOTIDE SEQUENCE [LARGE SCALE GENOMIC DNA]</scope>
    <source>
        <strain evidence="3 4">LE-BIN_3174</strain>
    </source>
</reference>
<keyword evidence="4" id="KW-1185">Reference proteome</keyword>
<feature type="compositionally biased region" description="Polar residues" evidence="1">
    <location>
        <begin position="165"/>
        <end position="185"/>
    </location>
</feature>
<name>A0A4R0RJJ6_9APHY</name>